<organism evidence="7 8">
    <name type="scientific">Pythium oligandrum</name>
    <name type="common">Mycoparasitic fungus</name>
    <dbReference type="NCBI Taxonomy" id="41045"/>
    <lineage>
        <taxon>Eukaryota</taxon>
        <taxon>Sar</taxon>
        <taxon>Stramenopiles</taxon>
        <taxon>Oomycota</taxon>
        <taxon>Peronosporomycetes</taxon>
        <taxon>Pythiales</taxon>
        <taxon>Pythiaceae</taxon>
        <taxon>Pythium</taxon>
    </lineage>
</organism>
<evidence type="ECO:0000256" key="4">
    <source>
        <dbReference type="ARBA" id="ARBA00023136"/>
    </source>
</evidence>
<name>A0A8K1C7J0_PYTOL</name>
<proteinExistence type="predicted"/>
<evidence type="ECO:0000256" key="1">
    <source>
        <dbReference type="ARBA" id="ARBA00004141"/>
    </source>
</evidence>
<protein>
    <recommendedName>
        <fullName evidence="6">Amino acid transporter transmembrane domain-containing protein</fullName>
    </recommendedName>
</protein>
<evidence type="ECO:0000256" key="5">
    <source>
        <dbReference type="SAM" id="Phobius"/>
    </source>
</evidence>
<evidence type="ECO:0000259" key="6">
    <source>
        <dbReference type="Pfam" id="PF01490"/>
    </source>
</evidence>
<feature type="transmembrane region" description="Helical" evidence="5">
    <location>
        <begin position="151"/>
        <end position="170"/>
    </location>
</feature>
<keyword evidence="3 5" id="KW-1133">Transmembrane helix</keyword>
<dbReference type="Proteomes" id="UP000794436">
    <property type="component" value="Unassembled WGS sequence"/>
</dbReference>
<keyword evidence="4 5" id="KW-0472">Membrane</keyword>
<feature type="transmembrane region" description="Helical" evidence="5">
    <location>
        <begin position="236"/>
        <end position="257"/>
    </location>
</feature>
<evidence type="ECO:0000256" key="2">
    <source>
        <dbReference type="ARBA" id="ARBA00022692"/>
    </source>
</evidence>
<keyword evidence="8" id="KW-1185">Reference proteome</keyword>
<dbReference type="GO" id="GO:0015179">
    <property type="term" value="F:L-amino acid transmembrane transporter activity"/>
    <property type="evidence" value="ECO:0007669"/>
    <property type="project" value="TreeGrafter"/>
</dbReference>
<keyword evidence="2 5" id="KW-0812">Transmembrane</keyword>
<evidence type="ECO:0000313" key="7">
    <source>
        <dbReference type="EMBL" id="TMW58074.1"/>
    </source>
</evidence>
<dbReference type="GO" id="GO:0016020">
    <property type="term" value="C:membrane"/>
    <property type="evidence" value="ECO:0007669"/>
    <property type="project" value="UniProtKB-SubCell"/>
</dbReference>
<dbReference type="InterPro" id="IPR013057">
    <property type="entry name" value="AA_transpt_TM"/>
</dbReference>
<feature type="transmembrane region" description="Helical" evidence="5">
    <location>
        <begin position="425"/>
        <end position="448"/>
    </location>
</feature>
<dbReference type="PANTHER" id="PTHR22950">
    <property type="entry name" value="AMINO ACID TRANSPORTER"/>
    <property type="match status" value="1"/>
</dbReference>
<dbReference type="AlphaFoldDB" id="A0A8K1C7J0"/>
<dbReference type="Pfam" id="PF01490">
    <property type="entry name" value="Aa_trans"/>
    <property type="match status" value="1"/>
</dbReference>
<feature type="transmembrane region" description="Helical" evidence="5">
    <location>
        <begin position="278"/>
        <end position="301"/>
    </location>
</feature>
<feature type="domain" description="Amino acid transporter transmembrane" evidence="6">
    <location>
        <begin position="13"/>
        <end position="443"/>
    </location>
</feature>
<gene>
    <name evidence="7" type="ORF">Poli38472_013548</name>
</gene>
<dbReference type="PANTHER" id="PTHR22950:SF652">
    <property type="entry name" value="TRANSMEMBRANE AMINO ACID TRANSPORTER FAMILY PROTEIN"/>
    <property type="match status" value="1"/>
</dbReference>
<feature type="transmembrane region" description="Helical" evidence="5">
    <location>
        <begin position="12"/>
        <end position="36"/>
    </location>
</feature>
<sequence length="451" mass="50306">MPRSYSTWKPIVHVFMNLLMSVIGAGMLSLPFTFAVVRTGDAVVLIVMVGLFMGLTAHALLHAHAQVAMREEAMGCIGAGRNWASYRSMAMQVAGVRFGDFVSVVMAVGIFGGCVGCIRIIRDMMPHMSELIYSSFTTNDYDALGDSQQSLFQNTFLWVVFLVVIFPLCSLKELSALKITNYLGFVCSLSLVIAVVYRSHMAQHASSFNLPKHSANTTAHHRTRLPLPATEDVSSIARFAQCISIFSYAFTMHLNLLPLFIQLRGKCTEPIRQTRDRMTACIVAVVVLCVLLYSIFGFYAFRLYGKNIQGNVLINMQHDSFMQTPLVAVFVTVLVTFPPLFHPQRVIVEELVFRRPAVEVSRSRRLITTAALLLAELTTAIWVPSIEVVFSLVGASTTVMICYVFPVVMFTRLSSWTKISFGPMWFLLLWIIVAFVSCMGLRTVVFIVSNK</sequence>
<comment type="caution">
    <text evidence="7">The sequence shown here is derived from an EMBL/GenBank/DDBJ whole genome shotgun (WGS) entry which is preliminary data.</text>
</comment>
<feature type="transmembrane region" description="Helical" evidence="5">
    <location>
        <begin position="98"/>
        <end position="121"/>
    </location>
</feature>
<feature type="transmembrane region" description="Helical" evidence="5">
    <location>
        <begin position="321"/>
        <end position="342"/>
    </location>
</feature>
<dbReference type="EMBL" id="SPLM01000113">
    <property type="protein sequence ID" value="TMW58074.1"/>
    <property type="molecule type" value="Genomic_DNA"/>
</dbReference>
<evidence type="ECO:0000256" key="3">
    <source>
        <dbReference type="ARBA" id="ARBA00022989"/>
    </source>
</evidence>
<dbReference type="OrthoDB" id="513400at2759"/>
<accession>A0A8K1C7J0</accession>
<feature type="transmembrane region" description="Helical" evidence="5">
    <location>
        <begin position="182"/>
        <end position="200"/>
    </location>
</feature>
<reference evidence="7" key="1">
    <citation type="submission" date="2019-03" db="EMBL/GenBank/DDBJ databases">
        <title>Long read genome sequence of the mycoparasitic Pythium oligandrum ATCC 38472 isolated from sugarbeet rhizosphere.</title>
        <authorList>
            <person name="Gaulin E."/>
        </authorList>
    </citation>
    <scope>NUCLEOTIDE SEQUENCE</scope>
    <source>
        <strain evidence="7">ATCC 38472_TT</strain>
    </source>
</reference>
<feature type="transmembrane region" description="Helical" evidence="5">
    <location>
        <begin position="389"/>
        <end position="413"/>
    </location>
</feature>
<feature type="transmembrane region" description="Helical" evidence="5">
    <location>
        <begin position="42"/>
        <end position="61"/>
    </location>
</feature>
<evidence type="ECO:0000313" key="8">
    <source>
        <dbReference type="Proteomes" id="UP000794436"/>
    </source>
</evidence>
<comment type="subcellular location">
    <subcellularLocation>
        <location evidence="1">Membrane</location>
        <topology evidence="1">Multi-pass membrane protein</topology>
    </subcellularLocation>
</comment>